<organism evidence="2 3">
    <name type="scientific">Colletotrichum phormii</name>
    <dbReference type="NCBI Taxonomy" id="359342"/>
    <lineage>
        <taxon>Eukaryota</taxon>
        <taxon>Fungi</taxon>
        <taxon>Dikarya</taxon>
        <taxon>Ascomycota</taxon>
        <taxon>Pezizomycotina</taxon>
        <taxon>Sordariomycetes</taxon>
        <taxon>Hypocreomycetidae</taxon>
        <taxon>Glomerellales</taxon>
        <taxon>Glomerellaceae</taxon>
        <taxon>Colletotrichum</taxon>
        <taxon>Colletotrichum acutatum species complex</taxon>
    </lineage>
</organism>
<comment type="caution">
    <text evidence="2">The sequence shown here is derived from an EMBL/GenBank/DDBJ whole genome shotgun (WGS) entry which is preliminary data.</text>
</comment>
<accession>A0AAJ0A353</accession>
<dbReference type="RefSeq" id="XP_060451147.1">
    <property type="nucleotide sequence ID" value="XM_060589612.1"/>
</dbReference>
<evidence type="ECO:0000313" key="3">
    <source>
        <dbReference type="Proteomes" id="UP001243989"/>
    </source>
</evidence>
<keyword evidence="1" id="KW-0812">Transmembrane</keyword>
<keyword evidence="3" id="KW-1185">Reference proteome</keyword>
<reference evidence="2" key="1">
    <citation type="submission" date="2021-06" db="EMBL/GenBank/DDBJ databases">
        <title>Comparative genomics, transcriptomics and evolutionary studies reveal genomic signatures of adaptation to plant cell wall in hemibiotrophic fungi.</title>
        <authorList>
            <consortium name="DOE Joint Genome Institute"/>
            <person name="Baroncelli R."/>
            <person name="Diaz J.F."/>
            <person name="Benocci T."/>
            <person name="Peng M."/>
            <person name="Battaglia E."/>
            <person name="Haridas S."/>
            <person name="Andreopoulos W."/>
            <person name="Labutti K."/>
            <person name="Pangilinan J."/>
            <person name="Floch G.L."/>
            <person name="Makela M.R."/>
            <person name="Henrissat B."/>
            <person name="Grigoriev I.V."/>
            <person name="Crouch J.A."/>
            <person name="De Vries R.P."/>
            <person name="Sukno S.A."/>
            <person name="Thon M.R."/>
        </authorList>
    </citation>
    <scope>NUCLEOTIDE SEQUENCE</scope>
    <source>
        <strain evidence="2">CBS 102054</strain>
    </source>
</reference>
<gene>
    <name evidence="2" type="ORF">BDP81DRAFT_417359</name>
</gene>
<sequence>MVFSLLASLLIVHDLICCLMYYLYNCLYQIPGKRQFPATSDALELASVPGSTKNKGNMVKVIRGPGMGASHSSLIIHPGRNC</sequence>
<dbReference type="AlphaFoldDB" id="A0AAJ0A353"/>
<feature type="transmembrane region" description="Helical" evidence="1">
    <location>
        <begin position="6"/>
        <end position="24"/>
    </location>
</feature>
<protein>
    <submittedName>
        <fullName evidence="2">Uncharacterized protein</fullName>
    </submittedName>
</protein>
<dbReference type="EMBL" id="JAHMHQ010000002">
    <property type="protein sequence ID" value="KAK1655103.1"/>
    <property type="molecule type" value="Genomic_DNA"/>
</dbReference>
<dbReference type="GeneID" id="85474474"/>
<evidence type="ECO:0000313" key="2">
    <source>
        <dbReference type="EMBL" id="KAK1655103.1"/>
    </source>
</evidence>
<keyword evidence="1" id="KW-1133">Transmembrane helix</keyword>
<proteinExistence type="predicted"/>
<name>A0AAJ0A353_9PEZI</name>
<keyword evidence="1" id="KW-0472">Membrane</keyword>
<evidence type="ECO:0000256" key="1">
    <source>
        <dbReference type="SAM" id="Phobius"/>
    </source>
</evidence>
<dbReference type="Proteomes" id="UP001243989">
    <property type="component" value="Unassembled WGS sequence"/>
</dbReference>